<comment type="function">
    <text evidence="3">Catalyzes the phosphorylation of the 3'-hydroxyl group of dephosphocoenzyme A to form coenzyme A.</text>
</comment>
<dbReference type="HAMAP" id="MF_00376">
    <property type="entry name" value="Dephospho_CoA_kinase"/>
    <property type="match status" value="1"/>
</dbReference>
<feature type="binding site" evidence="3">
    <location>
        <begin position="12"/>
        <end position="17"/>
    </location>
    <ligand>
        <name>ATP</name>
        <dbReference type="ChEBI" id="CHEBI:30616"/>
    </ligand>
</feature>
<keyword evidence="3" id="KW-0963">Cytoplasm</keyword>
<keyword evidence="3 5" id="KW-0418">Kinase</keyword>
<keyword evidence="2 3" id="KW-0067">ATP-binding</keyword>
<reference evidence="5 6" key="1">
    <citation type="journal article" date="2016" name="Int. J. Syst. Evol. Microbiol.">
        <title>Peptococcus simiae sp. nov., isolated from rhesus macaque faeces and emended description of the genus Peptococcus.</title>
        <authorList>
            <person name="Shkoporov A.N."/>
            <person name="Efimov B.A."/>
            <person name="Kondova I."/>
            <person name="Ouwerling B."/>
            <person name="Chaplin A.V."/>
            <person name="Shcherbakova V.A."/>
            <person name="Langermans J.A.M."/>
        </authorList>
    </citation>
    <scope>NUCLEOTIDE SEQUENCE [LARGE SCALE GENOMIC DNA]</scope>
    <source>
        <strain evidence="5 6">M108</strain>
    </source>
</reference>
<dbReference type="InterPro" id="IPR027417">
    <property type="entry name" value="P-loop_NTPase"/>
</dbReference>
<comment type="similarity">
    <text evidence="3">Belongs to the CoaE family.</text>
</comment>
<dbReference type="PROSITE" id="PS51219">
    <property type="entry name" value="DPCK"/>
    <property type="match status" value="1"/>
</dbReference>
<dbReference type="RefSeq" id="WP_408977811.1">
    <property type="nucleotide sequence ID" value="NZ_JBJUVG010000011.1"/>
</dbReference>
<keyword evidence="1 3" id="KW-0547">Nucleotide-binding</keyword>
<evidence type="ECO:0000313" key="6">
    <source>
        <dbReference type="Proteomes" id="UP001631949"/>
    </source>
</evidence>
<dbReference type="Proteomes" id="UP001631949">
    <property type="component" value="Unassembled WGS sequence"/>
</dbReference>
<dbReference type="NCBIfam" id="TIGR00152">
    <property type="entry name" value="dephospho-CoA kinase"/>
    <property type="match status" value="1"/>
</dbReference>
<sequence>MAKYIGITGGIASGKSAVGDYLASLGYPVIDADLIAREVVEPGRETLAALREAFGPGILSPAGDLDRRALAAVIFKDDQKRAQLNQIMHPAIDRAMQKKMAAAQDQPLVFLMVPLLYETGFQKHCDEVWLVRVSRETQVRRLMARDDIDAGYADHKIKAQMTDEDRLAYGPQVINNDGDLDALHAQVDELLREVG</sequence>
<comment type="subcellular location">
    <subcellularLocation>
        <location evidence="3">Cytoplasm</location>
    </subcellularLocation>
</comment>
<dbReference type="Gene3D" id="3.40.50.300">
    <property type="entry name" value="P-loop containing nucleotide triphosphate hydrolases"/>
    <property type="match status" value="1"/>
</dbReference>
<dbReference type="EC" id="2.7.1.24" evidence="3 4"/>
<name>A0ABW9H0Y8_9FIRM</name>
<dbReference type="SUPFAM" id="SSF52540">
    <property type="entry name" value="P-loop containing nucleoside triphosphate hydrolases"/>
    <property type="match status" value="1"/>
</dbReference>
<evidence type="ECO:0000256" key="3">
    <source>
        <dbReference type="HAMAP-Rule" id="MF_00376"/>
    </source>
</evidence>
<dbReference type="Pfam" id="PF01121">
    <property type="entry name" value="CoaE"/>
    <property type="match status" value="1"/>
</dbReference>
<dbReference type="GO" id="GO:0004140">
    <property type="term" value="F:dephospho-CoA kinase activity"/>
    <property type="evidence" value="ECO:0007669"/>
    <property type="project" value="UniProtKB-EC"/>
</dbReference>
<evidence type="ECO:0000313" key="5">
    <source>
        <dbReference type="EMBL" id="MFM9414197.1"/>
    </source>
</evidence>
<dbReference type="PANTHER" id="PTHR10695:SF46">
    <property type="entry name" value="BIFUNCTIONAL COENZYME A SYNTHASE-RELATED"/>
    <property type="match status" value="1"/>
</dbReference>
<evidence type="ECO:0000256" key="4">
    <source>
        <dbReference type="NCBIfam" id="TIGR00152"/>
    </source>
</evidence>
<evidence type="ECO:0000256" key="1">
    <source>
        <dbReference type="ARBA" id="ARBA00022741"/>
    </source>
</evidence>
<proteinExistence type="inferred from homology"/>
<evidence type="ECO:0000256" key="2">
    <source>
        <dbReference type="ARBA" id="ARBA00022840"/>
    </source>
</evidence>
<dbReference type="InterPro" id="IPR001977">
    <property type="entry name" value="Depp_CoAkinase"/>
</dbReference>
<organism evidence="5 6">
    <name type="scientific">Peptococcus simiae</name>
    <dbReference type="NCBI Taxonomy" id="1643805"/>
    <lineage>
        <taxon>Bacteria</taxon>
        <taxon>Bacillati</taxon>
        <taxon>Bacillota</taxon>
        <taxon>Clostridia</taxon>
        <taxon>Eubacteriales</taxon>
        <taxon>Peptococcaceae</taxon>
        <taxon>Peptococcus</taxon>
    </lineage>
</organism>
<comment type="caution">
    <text evidence="5">The sequence shown here is derived from an EMBL/GenBank/DDBJ whole genome shotgun (WGS) entry which is preliminary data.</text>
</comment>
<dbReference type="CDD" id="cd02022">
    <property type="entry name" value="DPCK"/>
    <property type="match status" value="1"/>
</dbReference>
<keyword evidence="3 5" id="KW-0808">Transferase</keyword>
<accession>A0ABW9H0Y8</accession>
<keyword evidence="3" id="KW-0173">Coenzyme A biosynthesis</keyword>
<comment type="catalytic activity">
    <reaction evidence="3">
        <text>3'-dephospho-CoA + ATP = ADP + CoA + H(+)</text>
        <dbReference type="Rhea" id="RHEA:18245"/>
        <dbReference type="ChEBI" id="CHEBI:15378"/>
        <dbReference type="ChEBI" id="CHEBI:30616"/>
        <dbReference type="ChEBI" id="CHEBI:57287"/>
        <dbReference type="ChEBI" id="CHEBI:57328"/>
        <dbReference type="ChEBI" id="CHEBI:456216"/>
        <dbReference type="EC" id="2.7.1.24"/>
    </reaction>
</comment>
<comment type="pathway">
    <text evidence="3">Cofactor biosynthesis; coenzyme A biosynthesis; CoA from (R)-pantothenate: step 5/5.</text>
</comment>
<dbReference type="EMBL" id="JBJUVG010000011">
    <property type="protein sequence ID" value="MFM9414197.1"/>
    <property type="molecule type" value="Genomic_DNA"/>
</dbReference>
<protein>
    <recommendedName>
        <fullName evidence="3 4">Dephospho-CoA kinase</fullName>
        <ecNumber evidence="3 4">2.7.1.24</ecNumber>
    </recommendedName>
    <alternativeName>
        <fullName evidence="3">Dephosphocoenzyme A kinase</fullName>
    </alternativeName>
</protein>
<dbReference type="PANTHER" id="PTHR10695">
    <property type="entry name" value="DEPHOSPHO-COA KINASE-RELATED"/>
    <property type="match status" value="1"/>
</dbReference>
<gene>
    <name evidence="3 5" type="primary">coaE</name>
    <name evidence="5" type="ORF">ACKQTC_07430</name>
</gene>
<keyword evidence="6" id="KW-1185">Reference proteome</keyword>